<evidence type="ECO:0000259" key="8">
    <source>
        <dbReference type="Pfam" id="PF00108"/>
    </source>
</evidence>
<feature type="domain" description="Thiolase N-terminal" evidence="8">
    <location>
        <begin position="7"/>
        <end position="265"/>
    </location>
</feature>
<protein>
    <submittedName>
        <fullName evidence="10">3-ketoacyl-CoA thiolase</fullName>
    </submittedName>
</protein>
<evidence type="ECO:0000259" key="9">
    <source>
        <dbReference type="Pfam" id="PF02803"/>
    </source>
</evidence>
<evidence type="ECO:0000313" key="10">
    <source>
        <dbReference type="EMBL" id="GGF58211.1"/>
    </source>
</evidence>
<dbReference type="PIRSF" id="PIRSF000429">
    <property type="entry name" value="Ac-CoA_Ac_transf"/>
    <property type="match status" value="1"/>
</dbReference>
<comment type="similarity">
    <text evidence="1 7">Belongs to the thiolase-like superfamily. Thiolase family.</text>
</comment>
<evidence type="ECO:0000256" key="7">
    <source>
        <dbReference type="RuleBase" id="RU003557"/>
    </source>
</evidence>
<dbReference type="RefSeq" id="WP_188662262.1">
    <property type="nucleotide sequence ID" value="NZ_BMHV01000005.1"/>
</dbReference>
<comment type="pathway">
    <text evidence="5">Metabolic intermediate biosynthesis; (R)-mevalonate biosynthesis; (R)-mevalonate from acetyl-CoA: step 1/3.</text>
</comment>
<evidence type="ECO:0000256" key="3">
    <source>
        <dbReference type="ARBA" id="ARBA00022752"/>
    </source>
</evidence>
<gene>
    <name evidence="10" type="ORF">GCM10011332_09730</name>
</gene>
<dbReference type="PROSITE" id="PS00099">
    <property type="entry name" value="THIOLASE_3"/>
    <property type="match status" value="1"/>
</dbReference>
<dbReference type="InterPro" id="IPR020615">
    <property type="entry name" value="Thiolase_acyl_enz_int_AS"/>
</dbReference>
<dbReference type="GO" id="GO:0003988">
    <property type="term" value="F:acetyl-CoA C-acyltransferase activity"/>
    <property type="evidence" value="ECO:0007669"/>
    <property type="project" value="UniProtKB-ARBA"/>
</dbReference>
<dbReference type="SUPFAM" id="SSF53901">
    <property type="entry name" value="Thiolase-like"/>
    <property type="match status" value="2"/>
</dbReference>
<dbReference type="Pfam" id="PF00108">
    <property type="entry name" value="Thiolase_N"/>
    <property type="match status" value="1"/>
</dbReference>
<dbReference type="NCBIfam" id="NF006552">
    <property type="entry name" value="PRK09051.1"/>
    <property type="match status" value="1"/>
</dbReference>
<dbReference type="PANTHER" id="PTHR18919:SF107">
    <property type="entry name" value="ACETYL-COA ACETYLTRANSFERASE, CYTOSOLIC"/>
    <property type="match status" value="1"/>
</dbReference>
<dbReference type="PROSITE" id="PS00098">
    <property type="entry name" value="THIOLASE_1"/>
    <property type="match status" value="1"/>
</dbReference>
<evidence type="ECO:0000256" key="6">
    <source>
        <dbReference type="PIRSR" id="PIRSR000429-1"/>
    </source>
</evidence>
<name>A0A917FAQ5_9PROT</name>
<dbReference type="CDD" id="cd00751">
    <property type="entry name" value="thiolase"/>
    <property type="match status" value="1"/>
</dbReference>
<keyword evidence="3" id="KW-0583">PHB biosynthesis</keyword>
<keyword evidence="11" id="KW-1185">Reference proteome</keyword>
<organism evidence="10 11">
    <name type="scientific">Terasakiella brassicae</name>
    <dbReference type="NCBI Taxonomy" id="1634917"/>
    <lineage>
        <taxon>Bacteria</taxon>
        <taxon>Pseudomonadati</taxon>
        <taxon>Pseudomonadota</taxon>
        <taxon>Alphaproteobacteria</taxon>
        <taxon>Rhodospirillales</taxon>
        <taxon>Terasakiellaceae</taxon>
        <taxon>Terasakiella</taxon>
    </lineage>
</organism>
<dbReference type="Pfam" id="PF02803">
    <property type="entry name" value="Thiolase_C"/>
    <property type="match status" value="1"/>
</dbReference>
<comment type="caution">
    <text evidence="10">The sequence shown here is derived from an EMBL/GenBank/DDBJ whole genome shotgun (WGS) entry which is preliminary data.</text>
</comment>
<dbReference type="InterPro" id="IPR016039">
    <property type="entry name" value="Thiolase-like"/>
</dbReference>
<evidence type="ECO:0000256" key="1">
    <source>
        <dbReference type="ARBA" id="ARBA00010982"/>
    </source>
</evidence>
<dbReference type="Proteomes" id="UP000632498">
    <property type="component" value="Unassembled WGS sequence"/>
</dbReference>
<reference evidence="10" key="2">
    <citation type="submission" date="2020-09" db="EMBL/GenBank/DDBJ databases">
        <authorList>
            <person name="Sun Q."/>
            <person name="Zhou Y."/>
        </authorList>
    </citation>
    <scope>NUCLEOTIDE SEQUENCE</scope>
    <source>
        <strain evidence="10">CGMCC 1.15254</strain>
    </source>
</reference>
<feature type="active site" description="Proton acceptor" evidence="6">
    <location>
        <position position="381"/>
    </location>
</feature>
<feature type="domain" description="Thiolase C-terminal" evidence="9">
    <location>
        <begin position="272"/>
        <end position="394"/>
    </location>
</feature>
<dbReference type="PANTHER" id="PTHR18919">
    <property type="entry name" value="ACETYL-COA C-ACYLTRANSFERASE"/>
    <property type="match status" value="1"/>
</dbReference>
<evidence type="ECO:0000256" key="2">
    <source>
        <dbReference type="ARBA" id="ARBA00022679"/>
    </source>
</evidence>
<keyword evidence="2 7" id="KW-0808">Transferase</keyword>
<evidence type="ECO:0000256" key="4">
    <source>
        <dbReference type="ARBA" id="ARBA00023315"/>
    </source>
</evidence>
<dbReference type="AlphaFoldDB" id="A0A917FAQ5"/>
<dbReference type="EMBL" id="BMHV01000005">
    <property type="protein sequence ID" value="GGF58211.1"/>
    <property type="molecule type" value="Genomic_DNA"/>
</dbReference>
<feature type="active site" description="Acyl-thioester intermediate" evidence="6">
    <location>
        <position position="92"/>
    </location>
</feature>
<dbReference type="InterPro" id="IPR002155">
    <property type="entry name" value="Thiolase"/>
</dbReference>
<dbReference type="GO" id="GO:0044281">
    <property type="term" value="P:small molecule metabolic process"/>
    <property type="evidence" value="ECO:0007669"/>
    <property type="project" value="UniProtKB-ARBA"/>
</dbReference>
<reference evidence="10" key="1">
    <citation type="journal article" date="2014" name="Int. J. Syst. Evol. Microbiol.">
        <title>Complete genome sequence of Corynebacterium casei LMG S-19264T (=DSM 44701T), isolated from a smear-ripened cheese.</title>
        <authorList>
            <consortium name="US DOE Joint Genome Institute (JGI-PGF)"/>
            <person name="Walter F."/>
            <person name="Albersmeier A."/>
            <person name="Kalinowski J."/>
            <person name="Ruckert C."/>
        </authorList>
    </citation>
    <scope>NUCLEOTIDE SEQUENCE</scope>
    <source>
        <strain evidence="10">CGMCC 1.15254</strain>
    </source>
</reference>
<keyword evidence="4 7" id="KW-0012">Acyltransferase</keyword>
<sequence length="395" mass="41697">MSNLENVVIVDGARTAIGGFGGSLSGFSPADLGTIAAKEAISKSGVPAEDIEHSVFGHIITTGAQDAYLSRHIALNAGMKESSVAFHMNRLCGSSIQSLISAAQMLMLGDCKLALAGGAEVMSRGVYYLESARFGQRMGDGRLYDMTTGVLADPFDSGHMGMTAERIAEQYGLSREELDEYAVESHRRAQNATEKGYFKSQIVPVEVKKGRKSFTFDTDEHIRMDATVEGMAKLPPAFKKEGIVTAGNASGINDAACAMVLTTESEAEKRGLKPRARIVSYGFGGVAPNVMGLGPICAAPAALQRAGLRVADMDVIESNEAFAAQAMAVSRELDFDPAKVNPNGSGISLGHPVGATGSIITLKTLYELERINGRYGLMTMCIGGGQGIAMIVEKL</sequence>
<dbReference type="FunFam" id="3.40.47.10:FF:000010">
    <property type="entry name" value="Acetyl-CoA acetyltransferase (Thiolase)"/>
    <property type="match status" value="1"/>
</dbReference>
<accession>A0A917FAQ5</accession>
<evidence type="ECO:0000313" key="11">
    <source>
        <dbReference type="Proteomes" id="UP000632498"/>
    </source>
</evidence>
<proteinExistence type="inferred from homology"/>
<dbReference type="GO" id="GO:0042619">
    <property type="term" value="P:poly-hydroxybutyrate biosynthetic process"/>
    <property type="evidence" value="ECO:0007669"/>
    <property type="project" value="UniProtKB-KW"/>
</dbReference>
<dbReference type="InterPro" id="IPR020610">
    <property type="entry name" value="Thiolase_AS"/>
</dbReference>
<dbReference type="Gene3D" id="3.40.47.10">
    <property type="match status" value="1"/>
</dbReference>
<dbReference type="InterPro" id="IPR020617">
    <property type="entry name" value="Thiolase_C"/>
</dbReference>
<evidence type="ECO:0000256" key="5">
    <source>
        <dbReference type="ARBA" id="ARBA00037924"/>
    </source>
</evidence>
<dbReference type="NCBIfam" id="TIGR01930">
    <property type="entry name" value="AcCoA-C-Actrans"/>
    <property type="match status" value="1"/>
</dbReference>
<feature type="active site" description="Proton acceptor" evidence="6">
    <location>
        <position position="351"/>
    </location>
</feature>
<dbReference type="InterPro" id="IPR020616">
    <property type="entry name" value="Thiolase_N"/>
</dbReference>